<evidence type="ECO:0000313" key="1">
    <source>
        <dbReference type="EMBL" id="AYD87391.1"/>
    </source>
</evidence>
<accession>A0A386KSC1</accession>
<keyword evidence="2" id="KW-1185">Reference proteome</keyword>
<gene>
    <name evidence="1" type="primary">97</name>
    <name evidence="1" type="ORF">SEA_VALENTINIPUFF_97</name>
</gene>
<dbReference type="Proteomes" id="UP000281993">
    <property type="component" value="Segment"/>
</dbReference>
<organism evidence="1 2">
    <name type="scientific">Microbacterium phage ValentiniPuff</name>
    <dbReference type="NCBI Taxonomy" id="2315705"/>
    <lineage>
        <taxon>Viruses</taxon>
        <taxon>Duplodnaviria</taxon>
        <taxon>Heunggongvirae</taxon>
        <taxon>Uroviricota</taxon>
        <taxon>Caudoviricetes</taxon>
        <taxon>Valentinivirus</taxon>
        <taxon>Valentinivirus valentinipuff</taxon>
    </lineage>
</organism>
<protein>
    <submittedName>
        <fullName evidence="1">Uncharacterized protein</fullName>
    </submittedName>
</protein>
<proteinExistence type="predicted"/>
<name>A0A386KSC1_9CAUD</name>
<dbReference type="EMBL" id="MH825712">
    <property type="protein sequence ID" value="AYD87391.1"/>
    <property type="molecule type" value="Genomic_DNA"/>
</dbReference>
<reference evidence="1 2" key="1">
    <citation type="submission" date="2018-08" db="EMBL/GenBank/DDBJ databases">
        <authorList>
            <person name="Preder H."/>
            <person name="Servin-Meza L.A."/>
            <person name="Bonilla J.A."/>
            <person name="Klyczek K."/>
            <person name="Garlena R.A."/>
            <person name="Russell D.A."/>
            <person name="Pope W.H."/>
            <person name="Jacobs-Sera D."/>
            <person name="Hatfull G.F."/>
        </authorList>
    </citation>
    <scope>NUCLEOTIDE SEQUENCE [LARGE SCALE GENOMIC DNA]</scope>
</reference>
<evidence type="ECO:0000313" key="2">
    <source>
        <dbReference type="Proteomes" id="UP000281993"/>
    </source>
</evidence>
<sequence length="148" mass="16905">MMAERWGVTLLEPICLQCGADCSPLIRPHDLDWRDEREERCGLNALAVAQHTHLEHRVIPKVGDIVVYWYPWRGMWHGEGPYIVESITEAAVVPPWQGTRFNLSETRLRTARSFPSTNDPRRPITFDIVQAAALPEPTLFDMLDGWAA</sequence>